<evidence type="ECO:0000313" key="2">
    <source>
        <dbReference type="Proteomes" id="UP000814128"/>
    </source>
</evidence>
<comment type="caution">
    <text evidence="1">The sequence shown here is derived from an EMBL/GenBank/DDBJ whole genome shotgun (WGS) entry which is preliminary data.</text>
</comment>
<keyword evidence="2" id="KW-1185">Reference proteome</keyword>
<name>A0ACB8QC09_9AGAM</name>
<gene>
    <name evidence="1" type="ORF">K488DRAFT_56843</name>
</gene>
<dbReference type="Proteomes" id="UP000814128">
    <property type="component" value="Unassembled WGS sequence"/>
</dbReference>
<evidence type="ECO:0000313" key="1">
    <source>
        <dbReference type="EMBL" id="KAI0029237.1"/>
    </source>
</evidence>
<protein>
    <submittedName>
        <fullName evidence="1">Peptidase family C50-domain-containing protein</fullName>
    </submittedName>
</protein>
<sequence length="1785" mass="199421">MRVLADLHQRAEARPDRNKFCSGKAFLAFCEYWLGYAKKSGDLNALDLVAAVMVSVQIQPSQSSTAPKDEPAQALHTLELTQVDVQSDHPTKAPASLSEKAHPMTLAQACVPIIQATAVYEDLEAFAGTDEDLQARIDAVSTAMASLRASFAKGKTSINEEDVHVEMKMRKALERLRRVLVKYVGTPLIASRARIAKSLLVDLVLTLELCLNERATSDDYTSLLDTLFVLARTTLSPLDPVSTDAAYLFLTRATTVIGLEVDSSHDYTSAVRKPACVTLEVHANFIRCISGAFHNLAGVLYQAERFGYAIRFLRHGCVLGGLALVLAGEGGFLEVDGEMKEKQTEVWRQLREQMTRRWELLGVCYSRIADRKLAYDAFVRSICTYTFSDALIDAIRTVGPVDVFRVFTGIKQLGAVIDRVTYMAACELTREPEAVSLKYIGDNIVISRKEHRACAVGLIVERQLQSLEGSLWKENAQRAGASLLRDALGLYDVETRPVRRAATLLQCLEFLYYIDKAGVDLLATLSLDWDQLLSELDTALNAQDLGYDTELARFLPFYKATAHLWLALHAHRHQEPRQSEIAASHIQEVCRVLRPIITPSTAPSPVAKKSPLAVKSSRKGAARAPTSAMKRPVRKAPPRTPRKPSEKQHPRSRLPTSPTPATQLDGGRYYNFDSLFNLLRMGIDLMGFFAHVILKVQLLHFTRRLSEMCLENAQDEYMISSINLAYEYLKLGKLKKAGSIFNKTLTRFKTGVVSKETRLLFLLRHAEALAVLGYVEQSSTSYAEAAVLAKEFVDESKEGSSTKRTRARIEKIERAALASHAFSEVQIVKNNPAVALEAMLQSLRLWNRALTSIERFDVPASAPTESNPFNTPGNESAGPEKPDGLIATRLRQPRAAFKGLEWRIALGLLETLLSLSELYFSRGSPREAEYFAEQAAELAGSINGPAMLGCALARKGEIQLRMGQLQEAYKTLVKAADALGNREGPDLADVHRLYADLHTRDMKDEDAQKLCSEATAMLEDLGRRLSAVDGPGLRRSSMGLQSSIYANASDLLAPELLSSLLRRHIWLLRHELGDEYQVLLTKLSSLPKSTNMQAEEQLLLAKLTLHDAYEHFREDIFLSSVTESVITLPMSILGEKGSGSASTQDVARLLNDADSLFWANLDAIARRGKAYQVRETAIYIASVRSLQTSVSKEGGDIALLVANLLDASAAITLHREMLEVVQNKFPEIATGDDLDWPSLRDDAKITRSMCTIRRQHAPSPSPFTVDDDSGDEAADLPSLMHYWNTVRDKYMAKSLSVTELSKSRVNSLPKHWTVIHISVTDDKNTMFVSRQRASQKPLVFCLPLKGRRESEEDEHLTFQDALDELTEIVRLNDETTRQAVHVRKQDKDARAAWWADRMALDKRLQELLENIEFCWLGAFKTILSEPAEVSSDVISDLRNSLERVFRHSLVSQDKKQKTRVCIDDPLLQCFSMLSPKCRDEELEDLVYFILDLYQFHGVSVAIAEVDVDQVVVDLRTALEEHSAKSRGRVRPLEDNHTFLVLDKNVQGIPWESIPTLRGRSISRIPSLDFLLDRLDMVRWQRHDPHENLVDRVDVDAGNAFFVLNPSGDLTATEKRFSRWLEKMKTVGWEGITGQAPSEQQVVDALCRKHLFIYFGHGGAEQFVRSHKVRHLPRCAMTMLWGCSSGLLKGMGDFDRVGTPFNYMLGGCPSLIANLWDVTDRDIDKLSQAVFDELALTPEHVKSARSSDHRRSQTSVVTALARSREVCKLKYLTGASPVIYGIPFYL</sequence>
<dbReference type="EMBL" id="MU273689">
    <property type="protein sequence ID" value="KAI0029237.1"/>
    <property type="molecule type" value="Genomic_DNA"/>
</dbReference>
<reference evidence="1" key="1">
    <citation type="submission" date="2021-02" db="EMBL/GenBank/DDBJ databases">
        <authorList>
            <consortium name="DOE Joint Genome Institute"/>
            <person name="Ahrendt S."/>
            <person name="Looney B.P."/>
            <person name="Miyauchi S."/>
            <person name="Morin E."/>
            <person name="Drula E."/>
            <person name="Courty P.E."/>
            <person name="Chicoki N."/>
            <person name="Fauchery L."/>
            <person name="Kohler A."/>
            <person name="Kuo A."/>
            <person name="Labutti K."/>
            <person name="Pangilinan J."/>
            <person name="Lipzen A."/>
            <person name="Riley R."/>
            <person name="Andreopoulos W."/>
            <person name="He G."/>
            <person name="Johnson J."/>
            <person name="Barry K.W."/>
            <person name="Grigoriev I.V."/>
            <person name="Nagy L."/>
            <person name="Hibbett D."/>
            <person name="Henrissat B."/>
            <person name="Matheny P.B."/>
            <person name="Labbe J."/>
            <person name="Martin F."/>
        </authorList>
    </citation>
    <scope>NUCLEOTIDE SEQUENCE</scope>
    <source>
        <strain evidence="1">EC-137</strain>
    </source>
</reference>
<organism evidence="1 2">
    <name type="scientific">Vararia minispora EC-137</name>
    <dbReference type="NCBI Taxonomy" id="1314806"/>
    <lineage>
        <taxon>Eukaryota</taxon>
        <taxon>Fungi</taxon>
        <taxon>Dikarya</taxon>
        <taxon>Basidiomycota</taxon>
        <taxon>Agaricomycotina</taxon>
        <taxon>Agaricomycetes</taxon>
        <taxon>Russulales</taxon>
        <taxon>Lachnocladiaceae</taxon>
        <taxon>Vararia</taxon>
    </lineage>
</organism>
<accession>A0ACB8QC09</accession>
<reference evidence="1" key="2">
    <citation type="journal article" date="2022" name="New Phytol.">
        <title>Evolutionary transition to the ectomycorrhizal habit in the genomes of a hyperdiverse lineage of mushroom-forming fungi.</title>
        <authorList>
            <person name="Looney B."/>
            <person name="Miyauchi S."/>
            <person name="Morin E."/>
            <person name="Drula E."/>
            <person name="Courty P.E."/>
            <person name="Kohler A."/>
            <person name="Kuo A."/>
            <person name="LaButti K."/>
            <person name="Pangilinan J."/>
            <person name="Lipzen A."/>
            <person name="Riley R."/>
            <person name="Andreopoulos W."/>
            <person name="He G."/>
            <person name="Johnson J."/>
            <person name="Nolan M."/>
            <person name="Tritt A."/>
            <person name="Barry K.W."/>
            <person name="Grigoriev I.V."/>
            <person name="Nagy L.G."/>
            <person name="Hibbett D."/>
            <person name="Henrissat B."/>
            <person name="Matheny P.B."/>
            <person name="Labbe J."/>
            <person name="Martin F.M."/>
        </authorList>
    </citation>
    <scope>NUCLEOTIDE SEQUENCE</scope>
    <source>
        <strain evidence="1">EC-137</strain>
    </source>
</reference>
<proteinExistence type="predicted"/>